<dbReference type="InterPro" id="IPR003509">
    <property type="entry name" value="UPF0102_YraN-like"/>
</dbReference>
<dbReference type="HAMAP" id="MF_00048">
    <property type="entry name" value="UPF0102"/>
    <property type="match status" value="1"/>
</dbReference>
<dbReference type="PANTHER" id="PTHR34039:SF1">
    <property type="entry name" value="UPF0102 PROTEIN YRAN"/>
    <property type="match status" value="1"/>
</dbReference>
<protein>
    <recommendedName>
        <fullName evidence="2">UPF0102 protein PB2503_02947</fullName>
    </recommendedName>
</protein>
<comment type="similarity">
    <text evidence="1 2">Belongs to the UPF0102 family.</text>
</comment>
<dbReference type="STRING" id="314260.PB2503_02947"/>
<dbReference type="AlphaFoldDB" id="E0TD07"/>
<evidence type="ECO:0000256" key="2">
    <source>
        <dbReference type="HAMAP-Rule" id="MF_00048"/>
    </source>
</evidence>
<dbReference type="KEGG" id="pbr:PB2503_02947"/>
<organism evidence="3 4">
    <name type="scientific">Parvularcula bermudensis (strain ATCC BAA-594 / HTCC2503 / KCTC 12087)</name>
    <dbReference type="NCBI Taxonomy" id="314260"/>
    <lineage>
        <taxon>Bacteria</taxon>
        <taxon>Pseudomonadati</taxon>
        <taxon>Pseudomonadota</taxon>
        <taxon>Alphaproteobacteria</taxon>
        <taxon>Parvularculales</taxon>
        <taxon>Parvularculaceae</taxon>
        <taxon>Parvularcula</taxon>
    </lineage>
</organism>
<dbReference type="SUPFAM" id="SSF52980">
    <property type="entry name" value="Restriction endonuclease-like"/>
    <property type="match status" value="1"/>
</dbReference>
<dbReference type="GO" id="GO:0003676">
    <property type="term" value="F:nucleic acid binding"/>
    <property type="evidence" value="ECO:0007669"/>
    <property type="project" value="InterPro"/>
</dbReference>
<reference evidence="4" key="1">
    <citation type="submission" date="2010-08" db="EMBL/GenBank/DDBJ databases">
        <title>Genome sequence of Parvularcula bermudensis HTCC2503.</title>
        <authorList>
            <person name="Kang D.-M."/>
            <person name="Oh H.-M."/>
            <person name="Cho J.-C."/>
        </authorList>
    </citation>
    <scope>NUCLEOTIDE SEQUENCE [LARGE SCALE GENOMIC DNA]</scope>
    <source>
        <strain evidence="4">ATCC BAA-594 / HTCC2503 / KCTC 12087</strain>
    </source>
</reference>
<dbReference type="eggNOG" id="COG0792">
    <property type="taxonomic scope" value="Bacteria"/>
</dbReference>
<dbReference type="Pfam" id="PF02021">
    <property type="entry name" value="UPF0102"/>
    <property type="match status" value="1"/>
</dbReference>
<dbReference type="InterPro" id="IPR011335">
    <property type="entry name" value="Restrct_endonuc-II-like"/>
</dbReference>
<reference evidence="3 4" key="2">
    <citation type="journal article" date="2011" name="J. Bacteriol.">
        <title>Complete genome sequence of strain HTCC2503T of Parvularcula bermudensis, the type species of the order "Parvularculales" in the class Alphaproteobacteria.</title>
        <authorList>
            <person name="Oh H.M."/>
            <person name="Kang I."/>
            <person name="Vergin K.L."/>
            <person name="Kang D."/>
            <person name="Rhee K.H."/>
            <person name="Giovannoni S.J."/>
            <person name="Cho J.C."/>
        </authorList>
    </citation>
    <scope>NUCLEOTIDE SEQUENCE [LARGE SCALE GENOMIC DNA]</scope>
    <source>
        <strain evidence="4">ATCC BAA-594 / HTCC2503 / KCTC 12087</strain>
    </source>
</reference>
<dbReference type="EMBL" id="CP002156">
    <property type="protein sequence ID" value="ADM08666.1"/>
    <property type="molecule type" value="Genomic_DNA"/>
</dbReference>
<dbReference type="PANTHER" id="PTHR34039">
    <property type="entry name" value="UPF0102 PROTEIN YRAN"/>
    <property type="match status" value="1"/>
</dbReference>
<gene>
    <name evidence="3" type="ordered locus">PB2503_02947</name>
</gene>
<name>E0TD07_PARBH</name>
<dbReference type="InterPro" id="IPR011856">
    <property type="entry name" value="tRNA_endonuc-like_dom_sf"/>
</dbReference>
<proteinExistence type="inferred from homology"/>
<dbReference type="Proteomes" id="UP000001302">
    <property type="component" value="Chromosome"/>
</dbReference>
<accession>E0TD07</accession>
<dbReference type="Gene3D" id="3.40.1350.10">
    <property type="match status" value="1"/>
</dbReference>
<sequence length="146" mass="16110">MAGSDVSARQSAKRQSAEYLAAERLGRRAERRAALFLQLKGYAIRDRRVRTPRGEIDLIVTKGSTLAFIEVKARTSADALQDPATLVPPQNWARIAAASAIWRARASLMPKIVRFDLILVRRGIPCHVKDAYRPDAPTGRDGAGLF</sequence>
<evidence type="ECO:0000313" key="3">
    <source>
        <dbReference type="EMBL" id="ADM08666.1"/>
    </source>
</evidence>
<dbReference type="HOGENOM" id="CLU_115353_0_2_5"/>
<evidence type="ECO:0000256" key="1">
    <source>
        <dbReference type="ARBA" id="ARBA00006738"/>
    </source>
</evidence>
<keyword evidence="4" id="KW-1185">Reference proteome</keyword>
<evidence type="ECO:0000313" key="4">
    <source>
        <dbReference type="Proteomes" id="UP000001302"/>
    </source>
</evidence>